<proteinExistence type="predicted"/>
<evidence type="ECO:0000313" key="5">
    <source>
        <dbReference type="Proteomes" id="UP001230220"/>
    </source>
</evidence>
<dbReference type="Proteomes" id="UP001230220">
    <property type="component" value="Unassembled WGS sequence"/>
</dbReference>
<feature type="transmembrane region" description="Helical" evidence="1">
    <location>
        <begin position="395"/>
        <end position="413"/>
    </location>
</feature>
<protein>
    <recommendedName>
        <fullName evidence="3">DUF7601 domain-containing protein</fullName>
    </recommendedName>
</protein>
<dbReference type="InterPro" id="IPR055382">
    <property type="entry name" value="DUF7601"/>
</dbReference>
<name>A0ABU0E1F1_9FIRM</name>
<dbReference type="RefSeq" id="WP_307406819.1">
    <property type="nucleotide sequence ID" value="NZ_JAUSUR010000002.1"/>
</dbReference>
<accession>A0ABU0E1F1</accession>
<dbReference type="Gene3D" id="2.60.40.1140">
    <property type="entry name" value="Collagen-binding surface protein Cna, B-type domain"/>
    <property type="match status" value="1"/>
</dbReference>
<feature type="signal peptide" evidence="2">
    <location>
        <begin position="1"/>
        <end position="29"/>
    </location>
</feature>
<dbReference type="Pfam" id="PF24547">
    <property type="entry name" value="DUF7601"/>
    <property type="match status" value="1"/>
</dbReference>
<feature type="chain" id="PRO_5046195082" description="DUF7601 domain-containing protein" evidence="2">
    <location>
        <begin position="30"/>
        <end position="420"/>
    </location>
</feature>
<dbReference type="InterPro" id="IPR038174">
    <property type="entry name" value="Strep_pil_link_sf"/>
</dbReference>
<keyword evidence="2" id="KW-0732">Signal</keyword>
<evidence type="ECO:0000256" key="2">
    <source>
        <dbReference type="SAM" id="SignalP"/>
    </source>
</evidence>
<organism evidence="4 5">
    <name type="scientific">Breznakia pachnodae</name>
    <dbReference type="NCBI Taxonomy" id="265178"/>
    <lineage>
        <taxon>Bacteria</taxon>
        <taxon>Bacillati</taxon>
        <taxon>Bacillota</taxon>
        <taxon>Erysipelotrichia</taxon>
        <taxon>Erysipelotrichales</taxon>
        <taxon>Erysipelotrichaceae</taxon>
        <taxon>Breznakia</taxon>
    </lineage>
</organism>
<evidence type="ECO:0000259" key="3">
    <source>
        <dbReference type="Pfam" id="PF24547"/>
    </source>
</evidence>
<evidence type="ECO:0000313" key="4">
    <source>
        <dbReference type="EMBL" id="MDQ0360712.1"/>
    </source>
</evidence>
<keyword evidence="5" id="KW-1185">Reference proteome</keyword>
<keyword evidence="1" id="KW-0812">Transmembrane</keyword>
<gene>
    <name evidence="4" type="ORF">J2S15_001457</name>
</gene>
<dbReference type="Gene3D" id="2.60.40.3050">
    <property type="match status" value="1"/>
</dbReference>
<comment type="caution">
    <text evidence="4">The sequence shown here is derived from an EMBL/GenBank/DDBJ whole genome shotgun (WGS) entry which is preliminary data.</text>
</comment>
<keyword evidence="1" id="KW-0472">Membrane</keyword>
<dbReference type="EMBL" id="JAUSUR010000002">
    <property type="protein sequence ID" value="MDQ0360712.1"/>
    <property type="molecule type" value="Genomic_DNA"/>
</dbReference>
<sequence>MRKIKKIVSIFMIAAVAFTVAVTNTSINADDSAKGAYSSAPGTDAVVKITKEIVAGEGVSLDTAERFTFTAALKEVSTGTYTDATYNSVKSLSTYVDFAINTNGDNLIAETNNIFTGTTYPHAGIYVYTVTESTTNANGHLIAGETYTMYVYVYNKPDTNQLEEGYDGTYIHAVTVAVGDLSAGDLTTDPDIEDKKVDLTYDSSGDVTGTGFRFKGYYNEATGLDIQKKVEGDLVNLNDEYDFTVVFTFPSSVEDVPSSVGGPAATQFTFAGITYTIKKDATTISSGNATSNTVTFKLKADEIITFDNLPAGTTYTVTEAVPNGFTASASVTEKGATYNENSVQVSSGQVQADRGNGMTPNLLAAEKKDGSAQNKVVYKNTETDVSITGLIIDNLPFIALMGVGIVGLVYIALNKKRKSI</sequence>
<reference evidence="4 5" key="1">
    <citation type="submission" date="2023-07" db="EMBL/GenBank/DDBJ databases">
        <title>Genomic Encyclopedia of Type Strains, Phase IV (KMG-IV): sequencing the most valuable type-strain genomes for metagenomic binning, comparative biology and taxonomic classification.</title>
        <authorList>
            <person name="Goeker M."/>
        </authorList>
    </citation>
    <scope>NUCLEOTIDE SEQUENCE [LARGE SCALE GENOMIC DNA]</scope>
    <source>
        <strain evidence="4 5">DSM 16784</strain>
    </source>
</reference>
<evidence type="ECO:0000256" key="1">
    <source>
        <dbReference type="SAM" id="Phobius"/>
    </source>
</evidence>
<feature type="domain" description="DUF7601" evidence="3">
    <location>
        <begin position="223"/>
        <end position="341"/>
    </location>
</feature>
<keyword evidence="1" id="KW-1133">Transmembrane helix</keyword>